<dbReference type="InterPro" id="IPR035985">
    <property type="entry name" value="Ubiquitin-activating_enz"/>
</dbReference>
<dbReference type="GO" id="GO:0008641">
    <property type="term" value="F:ubiquitin-like modifier activating enzyme activity"/>
    <property type="evidence" value="ECO:0007669"/>
    <property type="project" value="InterPro"/>
</dbReference>
<dbReference type="OrthoDB" id="9804150at2"/>
<dbReference type="PANTHER" id="PTHR43267">
    <property type="entry name" value="TRNA THREONYLCARBAMOYLADENOSINE DEHYDRATASE"/>
    <property type="match status" value="1"/>
</dbReference>
<dbReference type="InterPro" id="IPR045886">
    <property type="entry name" value="ThiF/MoeB/HesA"/>
</dbReference>
<accession>A0A415P1T3</accession>
<dbReference type="Gene3D" id="3.40.50.720">
    <property type="entry name" value="NAD(P)-binding Rossmann-like Domain"/>
    <property type="match status" value="1"/>
</dbReference>
<dbReference type="GO" id="GO:0061503">
    <property type="term" value="F:tRNA threonylcarbamoyladenosine dehydratase"/>
    <property type="evidence" value="ECO:0007669"/>
    <property type="project" value="TreeGrafter"/>
</dbReference>
<keyword evidence="3" id="KW-1185">Reference proteome</keyword>
<comment type="caution">
    <text evidence="2">The sequence shown here is derived from an EMBL/GenBank/DDBJ whole genome shotgun (WGS) entry which is preliminary data.</text>
</comment>
<dbReference type="EMBL" id="QRPK01000075">
    <property type="protein sequence ID" value="RHM06669.1"/>
    <property type="molecule type" value="Genomic_DNA"/>
</dbReference>
<dbReference type="InterPro" id="IPR000594">
    <property type="entry name" value="ThiF_NAD_FAD-bd"/>
</dbReference>
<evidence type="ECO:0000313" key="3">
    <source>
        <dbReference type="Proteomes" id="UP000284868"/>
    </source>
</evidence>
<evidence type="ECO:0000259" key="1">
    <source>
        <dbReference type="Pfam" id="PF00899"/>
    </source>
</evidence>
<evidence type="ECO:0000313" key="2">
    <source>
        <dbReference type="EMBL" id="RHM06669.1"/>
    </source>
</evidence>
<dbReference type="PANTHER" id="PTHR43267:SF1">
    <property type="entry name" value="TRNA THREONYLCARBAMOYLADENOSINE DEHYDRATASE"/>
    <property type="match status" value="1"/>
</dbReference>
<proteinExistence type="predicted"/>
<dbReference type="AlphaFoldDB" id="A0A415P1T3"/>
<protein>
    <submittedName>
        <fullName evidence="2">tRNA threonylcarbamoyladenosine dehydratase</fullName>
    </submittedName>
</protein>
<feature type="domain" description="THIF-type NAD/FAD binding fold" evidence="1">
    <location>
        <begin position="15"/>
        <end position="161"/>
    </location>
</feature>
<dbReference type="SUPFAM" id="SSF69572">
    <property type="entry name" value="Activating enzymes of the ubiquitin-like proteins"/>
    <property type="match status" value="1"/>
</dbReference>
<dbReference type="Pfam" id="PF00899">
    <property type="entry name" value="ThiF"/>
    <property type="match status" value="1"/>
</dbReference>
<sequence length="248" mass="27730">MVRIMEEALQRMELLIQKEGIEKLKHSCVMIIGVGGVGSYTAEALARSGIGKLILVDGDTIAPSNLNRQLHATFHTLDASKTQAMKERIESYRKDCEVICKDLFYDETQNEALFCEPIDFVVDAIDTMTSKLGIIRYCLGNKLPFISSMGMANRMDPTKIEITELMKTSYDPVAKIMRNMVRKHHIRGKIPVVYSSEHPITQNRIIDEAGKTRKQKMPPASSPFVPSAAGLAIAAYVVKKLLEQTNNE</sequence>
<reference evidence="2 3" key="1">
    <citation type="submission" date="2018-08" db="EMBL/GenBank/DDBJ databases">
        <title>A genome reference for cultivated species of the human gut microbiota.</title>
        <authorList>
            <person name="Zou Y."/>
            <person name="Xue W."/>
            <person name="Luo G."/>
        </authorList>
    </citation>
    <scope>NUCLEOTIDE SEQUENCE [LARGE SCALE GENOMIC DNA]</scope>
    <source>
        <strain evidence="2 3">AF35-6BH</strain>
    </source>
</reference>
<gene>
    <name evidence="2" type="ORF">DWZ83_09445</name>
</gene>
<organism evidence="2 3">
    <name type="scientific">Amedibacillus dolichus</name>
    <dbReference type="NCBI Taxonomy" id="31971"/>
    <lineage>
        <taxon>Bacteria</taxon>
        <taxon>Bacillati</taxon>
        <taxon>Bacillota</taxon>
        <taxon>Erysipelotrichia</taxon>
        <taxon>Erysipelotrichales</taxon>
        <taxon>Erysipelotrichaceae</taxon>
        <taxon>Amedibacillus</taxon>
    </lineage>
</organism>
<name>A0A415P1T3_9FIRM</name>
<dbReference type="GO" id="GO:0061504">
    <property type="term" value="P:cyclic threonylcarbamoyladenosine biosynthetic process"/>
    <property type="evidence" value="ECO:0007669"/>
    <property type="project" value="TreeGrafter"/>
</dbReference>
<dbReference type="CDD" id="cd00755">
    <property type="entry name" value="YgdL_like"/>
    <property type="match status" value="1"/>
</dbReference>
<dbReference type="Proteomes" id="UP000284868">
    <property type="component" value="Unassembled WGS sequence"/>
</dbReference>